<evidence type="ECO:0000259" key="8">
    <source>
        <dbReference type="SMART" id="SM00813"/>
    </source>
</evidence>
<dbReference type="Gene3D" id="3.20.20.80">
    <property type="entry name" value="Glycosidases"/>
    <property type="match status" value="3"/>
</dbReference>
<evidence type="ECO:0000313" key="10">
    <source>
        <dbReference type="Proteomes" id="UP001153076"/>
    </source>
</evidence>
<dbReference type="SMART" id="SM00813">
    <property type="entry name" value="Alpha-L-AF_C"/>
    <property type="match status" value="2"/>
</dbReference>
<dbReference type="PANTHER" id="PTHR31776:SF0">
    <property type="entry name" value="ALPHA-L-ARABINOFURANOSIDASE 1"/>
    <property type="match status" value="1"/>
</dbReference>
<evidence type="ECO:0000313" key="9">
    <source>
        <dbReference type="EMBL" id="KAJ8449144.1"/>
    </source>
</evidence>
<dbReference type="Pfam" id="PF06964">
    <property type="entry name" value="Alpha-L-AF_C"/>
    <property type="match status" value="2"/>
</dbReference>
<dbReference type="InterPro" id="IPR017853">
    <property type="entry name" value="GH"/>
</dbReference>
<evidence type="ECO:0000256" key="7">
    <source>
        <dbReference type="SAM" id="SignalP"/>
    </source>
</evidence>
<feature type="signal peptide" evidence="7">
    <location>
        <begin position="1"/>
        <end position="23"/>
    </location>
</feature>
<feature type="domain" description="Alpha-L-arabinofuranosidase C-terminal" evidence="8">
    <location>
        <begin position="1532"/>
        <end position="1750"/>
    </location>
</feature>
<dbReference type="GO" id="GO:0046373">
    <property type="term" value="P:L-arabinose metabolic process"/>
    <property type="evidence" value="ECO:0007669"/>
    <property type="project" value="InterPro"/>
</dbReference>
<gene>
    <name evidence="9" type="ORF">Cgig2_004199</name>
</gene>
<comment type="similarity">
    <text evidence="2">Belongs to the glycosyl hydrolase 51 family.</text>
</comment>
<evidence type="ECO:0000256" key="5">
    <source>
        <dbReference type="ARBA" id="ARBA00022801"/>
    </source>
</evidence>
<comment type="caution">
    <text evidence="9">The sequence shown here is derived from an EMBL/GenBank/DDBJ whole genome shotgun (WGS) entry which is preliminary data.</text>
</comment>
<comment type="catalytic activity">
    <reaction evidence="1">
        <text>Hydrolysis of terminal non-reducing alpha-L-arabinofuranoside residues in alpha-L-arabinosides.</text>
        <dbReference type="EC" id="3.2.1.55"/>
    </reaction>
</comment>
<dbReference type="Proteomes" id="UP001153076">
    <property type="component" value="Unassembled WGS sequence"/>
</dbReference>
<keyword evidence="5" id="KW-0378">Hydrolase</keyword>
<evidence type="ECO:0000256" key="1">
    <source>
        <dbReference type="ARBA" id="ARBA00001462"/>
    </source>
</evidence>
<keyword evidence="4 7" id="KW-0732">Signal</keyword>
<accession>A0A9Q1QPA2</accession>
<protein>
    <recommendedName>
        <fullName evidence="3">non-reducing end alpha-L-arabinofuranosidase</fullName>
        <ecNumber evidence="3">3.2.1.55</ecNumber>
    </recommendedName>
</protein>
<keyword evidence="10" id="KW-1185">Reference proteome</keyword>
<evidence type="ECO:0000256" key="4">
    <source>
        <dbReference type="ARBA" id="ARBA00022729"/>
    </source>
</evidence>
<organism evidence="9 10">
    <name type="scientific">Carnegiea gigantea</name>
    <dbReference type="NCBI Taxonomy" id="171969"/>
    <lineage>
        <taxon>Eukaryota</taxon>
        <taxon>Viridiplantae</taxon>
        <taxon>Streptophyta</taxon>
        <taxon>Embryophyta</taxon>
        <taxon>Tracheophyta</taxon>
        <taxon>Spermatophyta</taxon>
        <taxon>Magnoliopsida</taxon>
        <taxon>eudicotyledons</taxon>
        <taxon>Gunneridae</taxon>
        <taxon>Pentapetalae</taxon>
        <taxon>Caryophyllales</taxon>
        <taxon>Cactineae</taxon>
        <taxon>Cactaceae</taxon>
        <taxon>Cactoideae</taxon>
        <taxon>Echinocereeae</taxon>
        <taxon>Carnegiea</taxon>
    </lineage>
</organism>
<dbReference type="FunFam" id="3.20.20.80:FF:000025">
    <property type="entry name" value="Alpha-L-arabinofuranosidase 1"/>
    <property type="match status" value="1"/>
</dbReference>
<dbReference type="InterPro" id="IPR010720">
    <property type="entry name" value="Alpha-L-AF_C"/>
</dbReference>
<keyword evidence="6" id="KW-0325">Glycoprotein</keyword>
<dbReference type="PANTHER" id="PTHR31776">
    <property type="entry name" value="ALPHA-L-ARABINOFURANOSIDASE 1"/>
    <property type="match status" value="1"/>
</dbReference>
<proteinExistence type="inferred from homology"/>
<dbReference type="FunFam" id="3.20.20.80:FF:000422">
    <property type="entry name" value="Alpha-L-arabinofuranosidase 1"/>
    <property type="match status" value="2"/>
</dbReference>
<evidence type="ECO:0000256" key="2">
    <source>
        <dbReference type="ARBA" id="ARBA00007186"/>
    </source>
</evidence>
<feature type="domain" description="Alpha-L-arabinofuranosidase C-terminal" evidence="8">
    <location>
        <begin position="950"/>
        <end position="1130"/>
    </location>
</feature>
<evidence type="ECO:0000256" key="6">
    <source>
        <dbReference type="ARBA" id="ARBA00023180"/>
    </source>
</evidence>
<dbReference type="SUPFAM" id="SSF51445">
    <property type="entry name" value="(Trans)glycosidases"/>
    <property type="match status" value="3"/>
</dbReference>
<evidence type="ECO:0000256" key="3">
    <source>
        <dbReference type="ARBA" id="ARBA00012670"/>
    </source>
</evidence>
<dbReference type="InterPro" id="IPR013780">
    <property type="entry name" value="Glyco_hydro_b"/>
</dbReference>
<sequence length="1777" mass="199069">MNWWKSTDVDAVLWFLLWPLVLSQASIAVHHRGYQQEKFDQKATLYVNVSSGRHIPKNFFGIFFEEINHAGAGGLWAELVSNRGFEAGGRHSPSVISPWGMIGNEDSISITTELNSCFQTNPVALRMDIKCDPTTCPHGGVGIYNPGYWGMDQEDGTNMLAFTDVTAEAEKVQNWTRMEVMLQATGSDPYSRLQFTTSQNGTIWLDQVSAMPTDTYKGHGFRTDLMQMLLDLKPQFLRFPGGCYVEGTWLLNAFRWKETVGPWEERPGHLGDVWGYWSDDGLGYLEYLQLAEDLRAEPVWVVNSGQGLIDEVDTTLIDPFVQEMLDSIEFARGSPYSPWGSYRAKLGHPQPFSLKYVAIGNENCGRKTYIGNYLKFYNALKEAYPDIQAISNCDGSRFPLSHPADLYDYHNYTTIEGMLELAHRFDTAPRANPGGPKAAVAFVSEYAVTQPAYQVRNGTFGAALAEAAFLLSLERNRQVSFTIPCITDYTGDASDESTSSCVISSQACIADNHHNVTHNEEEICTATLYVDASSTRPIPKNLFGIFFEEINHAGAGGLWAELVSNRGFEAGSHHKPSMISPWGMIGDETVISVTTEMSSCFKTNPVALRMDVHCSPTTCPPGGVGVYNPGYWGMNIEEGRTYKIVLYIRSSGRLDAIVSFVTSDGTDMLAFSHVTAEAEKVKNWTRLEVRLQAIGSNPNCRLQFTTRQTGTIWLDQVSAMPTDTYKGHGFRIDLMEMLLNLKPRFLRFPGGCYVEGNWLSNGFRWKETVGPWEERPGHLGDVWNYWSDDGLGYLEYLQLAEDLGAEPVWVINSGEGHVDQVDTALIGPFVQEMLDSIEFARGSPNSTWGSLRAKMGHPKPFNLKYVAIGNENCGFRTYRGNYLKFYEALKKAYPDIKAISNCDGSKQPLDHPADLYDYHNYTSAEGMLDNTRLFEKAPRSNPKAPKAFVSEYAVTDPREKVGHGTFGGALAEAAFLFDVVEMVSYAPLFVNENDRKWSPDAIVFNSHQAYGISSYWVQTFFKESSGALLLESRLQTQTQTDSKTPRVHASAISWMDHQENKNYITIKVVNYQNTTVELNMSFKGVDPKSMHLTKQTILTAEDLQDENTFQNPTKEINHAGTGGLWAELVSNRGFEAGSHHKPSMINPWGMIGDEAVISVTTEMSSCFKTNPVALRMDVHCSPTTCPPGGVGVYNPGYWGMNVEEGKTYKIVLYIRSSGPLDAVVSFVTSDGTDMLAFSHITIMTIFLYLGGRVTNCRAEAEKVKNWTRLEVRLQATGSNPNCRLQFTTRQTGTIWLDQVSAMPTDTYKGHGFRIDLMEMLLNLKPRFLRFPGGCYVEGNWLSNGFRWKETVGPWEERPGHLGDVWNYWSDDGLGYLEYLQLAEDLGAEPVWVINSGEGHVDQVDTALIGPFVQEMLDSIEFARGSANSRWGSLRAKMGHPKPFDLKYVAIGNENCGFRTYRENYLKFYKALKKAYPDIKAISNCDGSKQPLDHPADLYDYHNYTSAEGMLDNTRLFEKASRSNPKAPKAFVSEYAVTDPKEKVGHGTFGGALAEAAFLLSLERNRHVLSILYNVPLLRHSISSPHIDVVEMVSYAPLFVNENDRKWSPDAIVFNSHQAYGISSYWVQTFFKESSGALLLESRLQTQTQTQTDSKTPRVHASAISWMDRQENKNYITIKVVNYQNTTVELNMSFKGVDPNSMHLTKQTILTADDLQDENTFQNPTKVVPQTSSIKAKVEGKDIKVELKPSSFTSFDLLNKAQSQWSFQAPKDKLRGKP</sequence>
<dbReference type="Gene3D" id="2.60.40.1180">
    <property type="entry name" value="Golgi alpha-mannosidase II"/>
    <property type="match status" value="2"/>
</dbReference>
<reference evidence="9" key="1">
    <citation type="submission" date="2022-04" db="EMBL/GenBank/DDBJ databases">
        <title>Carnegiea gigantea Genome sequencing and assembly v2.</title>
        <authorList>
            <person name="Copetti D."/>
            <person name="Sanderson M.J."/>
            <person name="Burquez A."/>
            <person name="Wojciechowski M.F."/>
        </authorList>
    </citation>
    <scope>NUCLEOTIDE SEQUENCE</scope>
    <source>
        <strain evidence="9">SGP5-SGP5p</strain>
        <tissue evidence="9">Aerial part</tissue>
    </source>
</reference>
<dbReference type="GO" id="GO:0046556">
    <property type="term" value="F:alpha-L-arabinofuranosidase activity"/>
    <property type="evidence" value="ECO:0007669"/>
    <property type="project" value="UniProtKB-EC"/>
</dbReference>
<dbReference type="SUPFAM" id="SSF51011">
    <property type="entry name" value="Glycosyl hydrolase domain"/>
    <property type="match status" value="1"/>
</dbReference>
<dbReference type="OrthoDB" id="406864at2759"/>
<dbReference type="EMBL" id="JAKOGI010000025">
    <property type="protein sequence ID" value="KAJ8449144.1"/>
    <property type="molecule type" value="Genomic_DNA"/>
</dbReference>
<dbReference type="Pfam" id="PF22848">
    <property type="entry name" value="ASD1_dom"/>
    <property type="match status" value="3"/>
</dbReference>
<dbReference type="InterPro" id="IPR055235">
    <property type="entry name" value="ASD1_cat"/>
</dbReference>
<dbReference type="InterPro" id="IPR051563">
    <property type="entry name" value="Glycosyl_Hydrolase_51"/>
</dbReference>
<feature type="chain" id="PRO_5040131816" description="non-reducing end alpha-L-arabinofuranosidase" evidence="7">
    <location>
        <begin position="24"/>
        <end position="1777"/>
    </location>
</feature>
<dbReference type="EC" id="3.2.1.55" evidence="3"/>
<name>A0A9Q1QPA2_9CARY</name>